<dbReference type="Pfam" id="PF05698">
    <property type="entry name" value="Trigger_C"/>
    <property type="match status" value="1"/>
</dbReference>
<dbReference type="InterPro" id="IPR046357">
    <property type="entry name" value="PPIase_dom_sf"/>
</dbReference>
<dbReference type="GO" id="GO:0015031">
    <property type="term" value="P:protein transport"/>
    <property type="evidence" value="ECO:0007669"/>
    <property type="project" value="InterPro"/>
</dbReference>
<evidence type="ECO:0000256" key="1">
    <source>
        <dbReference type="ARBA" id="ARBA00023110"/>
    </source>
</evidence>
<dbReference type="Gene3D" id="1.10.3120.10">
    <property type="entry name" value="Trigger factor, C-terminal domain"/>
    <property type="match status" value="1"/>
</dbReference>
<dbReference type="InterPro" id="IPR008880">
    <property type="entry name" value="Trigger_fac_C"/>
</dbReference>
<dbReference type="SUPFAM" id="SSF109998">
    <property type="entry name" value="Triger factor/SurA peptide-binding domain-like"/>
    <property type="match status" value="1"/>
</dbReference>
<dbReference type="InterPro" id="IPR037041">
    <property type="entry name" value="Trigger_fac_C_sf"/>
</dbReference>
<dbReference type="InterPro" id="IPR027304">
    <property type="entry name" value="Trigger_fact/SurA_dom_sf"/>
</dbReference>
<gene>
    <name evidence="4" type="ORF">HG543_37045</name>
</gene>
<dbReference type="GO" id="GO:0006457">
    <property type="term" value="P:protein folding"/>
    <property type="evidence" value="ECO:0007669"/>
    <property type="project" value="InterPro"/>
</dbReference>
<dbReference type="Proteomes" id="UP000518300">
    <property type="component" value="Unassembled WGS sequence"/>
</dbReference>
<evidence type="ECO:0000313" key="4">
    <source>
        <dbReference type="EMBL" id="NMO20427.1"/>
    </source>
</evidence>
<dbReference type="EMBL" id="JABBJJ010000244">
    <property type="protein sequence ID" value="NMO20427.1"/>
    <property type="molecule type" value="Genomic_DNA"/>
</dbReference>
<dbReference type="GO" id="GO:0003755">
    <property type="term" value="F:peptidyl-prolyl cis-trans isomerase activity"/>
    <property type="evidence" value="ECO:0007669"/>
    <property type="project" value="UniProtKB-KW"/>
</dbReference>
<keyword evidence="1" id="KW-0697">Rotamase</keyword>
<dbReference type="RefSeq" id="WP_169349645.1">
    <property type="nucleotide sequence ID" value="NZ_JABBJJ010000244.1"/>
</dbReference>
<accession>A0A848LR94</accession>
<dbReference type="SUPFAM" id="SSF54534">
    <property type="entry name" value="FKBP-like"/>
    <property type="match status" value="1"/>
</dbReference>
<keyword evidence="2 4" id="KW-0413">Isomerase</keyword>
<keyword evidence="5" id="KW-1185">Reference proteome</keyword>
<dbReference type="AlphaFoldDB" id="A0A848LR94"/>
<comment type="caution">
    <text evidence="4">The sequence shown here is derived from an EMBL/GenBank/DDBJ whole genome shotgun (WGS) entry which is preliminary data.</text>
</comment>
<evidence type="ECO:0000313" key="5">
    <source>
        <dbReference type="Proteomes" id="UP000518300"/>
    </source>
</evidence>
<reference evidence="4 5" key="1">
    <citation type="submission" date="2020-04" db="EMBL/GenBank/DDBJ databases">
        <title>Draft genome of Pyxidicoccus fallax type strain.</title>
        <authorList>
            <person name="Whitworth D.E."/>
        </authorList>
    </citation>
    <scope>NUCLEOTIDE SEQUENCE [LARGE SCALE GENOMIC DNA]</scope>
    <source>
        <strain evidence="4 5">DSM 14698</strain>
    </source>
</reference>
<dbReference type="Gene3D" id="3.10.50.40">
    <property type="match status" value="1"/>
</dbReference>
<organism evidence="4 5">
    <name type="scientific">Pyxidicoccus fallax</name>
    <dbReference type="NCBI Taxonomy" id="394095"/>
    <lineage>
        <taxon>Bacteria</taxon>
        <taxon>Pseudomonadati</taxon>
        <taxon>Myxococcota</taxon>
        <taxon>Myxococcia</taxon>
        <taxon>Myxococcales</taxon>
        <taxon>Cystobacterineae</taxon>
        <taxon>Myxococcaceae</taxon>
        <taxon>Pyxidicoccus</taxon>
    </lineage>
</organism>
<feature type="domain" description="Trigger factor C-terminal" evidence="3">
    <location>
        <begin position="194"/>
        <end position="353"/>
    </location>
</feature>
<name>A0A848LR94_9BACT</name>
<proteinExistence type="predicted"/>
<sequence>MTTKDDSKGGGGARSLAELHALGIMKRMPAAYSLDSTEPVDLPFVLPPSLEGLTVALVPPEPLTEQDLVERFDALRHQHANRRDRQPGEDVGAGDEVLLDILGFANGKLMPFSTRENWWVHVSPDPVLPGFFEALVGAKVGQSFGIELTLPATYPVESLRGQQARFLLDVKAARELKLLEDDSPELLKRLGMGTLTDVMRHLADDLAREHTEEMDRRTQERVLDVLVERANVELPAKLVDEEIRRRWAETERPILARKDFQPDELQEALEGWLNDPLTRADAARRLALALILRAIAERDGVQPDRKATDALIDDLASLSNVSRQELGRSVKEDPALARKLYDLALHLATVDHVMKKVKLTAPAP</sequence>
<evidence type="ECO:0000256" key="2">
    <source>
        <dbReference type="ARBA" id="ARBA00023235"/>
    </source>
</evidence>
<evidence type="ECO:0000259" key="3">
    <source>
        <dbReference type="Pfam" id="PF05698"/>
    </source>
</evidence>
<protein>
    <submittedName>
        <fullName evidence="4">Peptidylprolyl isomerase</fullName>
    </submittedName>
</protein>